<dbReference type="AlphaFoldDB" id="A0A3M7Q593"/>
<proteinExistence type="predicted"/>
<organism evidence="1 2">
    <name type="scientific">Brachionus plicatilis</name>
    <name type="common">Marine rotifer</name>
    <name type="synonym">Brachionus muelleri</name>
    <dbReference type="NCBI Taxonomy" id="10195"/>
    <lineage>
        <taxon>Eukaryota</taxon>
        <taxon>Metazoa</taxon>
        <taxon>Spiralia</taxon>
        <taxon>Gnathifera</taxon>
        <taxon>Rotifera</taxon>
        <taxon>Eurotatoria</taxon>
        <taxon>Monogononta</taxon>
        <taxon>Pseudotrocha</taxon>
        <taxon>Ploima</taxon>
        <taxon>Brachionidae</taxon>
        <taxon>Brachionus</taxon>
    </lineage>
</organism>
<name>A0A3M7Q593_BRAPC</name>
<keyword evidence="2" id="KW-1185">Reference proteome</keyword>
<protein>
    <submittedName>
        <fullName evidence="1">Uncharacterized protein</fullName>
    </submittedName>
</protein>
<gene>
    <name evidence="1" type="ORF">BpHYR1_038675</name>
</gene>
<comment type="caution">
    <text evidence="1">The sequence shown here is derived from an EMBL/GenBank/DDBJ whole genome shotgun (WGS) entry which is preliminary data.</text>
</comment>
<evidence type="ECO:0000313" key="1">
    <source>
        <dbReference type="EMBL" id="RNA06493.1"/>
    </source>
</evidence>
<sequence>MKRIIIINLIFNLFFFVTNLKKKYHTYHSIPLLEFYILRNRYFYALFKNKISFGVYLEIYEDMKMGV</sequence>
<dbReference type="EMBL" id="REGN01007374">
    <property type="protein sequence ID" value="RNA06493.1"/>
    <property type="molecule type" value="Genomic_DNA"/>
</dbReference>
<evidence type="ECO:0000313" key="2">
    <source>
        <dbReference type="Proteomes" id="UP000276133"/>
    </source>
</evidence>
<dbReference type="Proteomes" id="UP000276133">
    <property type="component" value="Unassembled WGS sequence"/>
</dbReference>
<reference evidence="1 2" key="1">
    <citation type="journal article" date="2018" name="Sci. Rep.">
        <title>Genomic signatures of local adaptation to the degree of environmental predictability in rotifers.</title>
        <authorList>
            <person name="Franch-Gras L."/>
            <person name="Hahn C."/>
            <person name="Garcia-Roger E.M."/>
            <person name="Carmona M.J."/>
            <person name="Serra M."/>
            <person name="Gomez A."/>
        </authorList>
    </citation>
    <scope>NUCLEOTIDE SEQUENCE [LARGE SCALE GENOMIC DNA]</scope>
    <source>
        <strain evidence="1">HYR1</strain>
    </source>
</reference>
<accession>A0A3M7Q593</accession>